<evidence type="ECO:0000313" key="3">
    <source>
        <dbReference type="Proteomes" id="UP001629392"/>
    </source>
</evidence>
<dbReference type="RefSeq" id="WP_408157944.1">
    <property type="nucleotide sequence ID" value="NZ_JAQQCL010000055.1"/>
</dbReference>
<evidence type="ECO:0000259" key="1">
    <source>
        <dbReference type="Pfam" id="PF00487"/>
    </source>
</evidence>
<organism evidence="2 3">
    <name type="scientific">Paraburkholderia strydomiana</name>
    <dbReference type="NCBI Taxonomy" id="1245417"/>
    <lineage>
        <taxon>Bacteria</taxon>
        <taxon>Pseudomonadati</taxon>
        <taxon>Pseudomonadota</taxon>
        <taxon>Betaproteobacteria</taxon>
        <taxon>Burkholderiales</taxon>
        <taxon>Burkholderiaceae</taxon>
        <taxon>Paraburkholderia</taxon>
    </lineage>
</organism>
<name>A0ABW9ERR8_9BURK</name>
<protein>
    <submittedName>
        <fullName evidence="2">Fatty acid desaturase</fullName>
    </submittedName>
</protein>
<sequence>MSISIFLSSHDNLDLHKIMDRASILAEATSDTAASPIKWTAIFSLKIAIWASWITLSVYGLYRADGIASTLALQALLGAAFAHGVELQHQALHQSGFRSRGVNRFFGVLLGLPMLVCYSSYQDSHLFHHNKLGTDEDSEFFEYGDKSERRMVAIIKNFFLINHFCEFLKHTIDALNWRVFKTKLIDRNSAKIRTEYLVMAGSFFGCCILASRVDSNLFIKCWAVPLFIFAAPIHALIELPEHFDCARNTSNVFENTRTVITHPLMTWFTNGNNYHVEHHWIASLPIEKLATVHRQISGRIVNLSPSYRSFYLGFFSSLLFGSSSPPPGEPTDGS</sequence>
<evidence type="ECO:0000313" key="2">
    <source>
        <dbReference type="EMBL" id="MFM0721792.1"/>
    </source>
</evidence>
<dbReference type="PANTHER" id="PTHR19353">
    <property type="entry name" value="FATTY ACID DESATURASE 2"/>
    <property type="match status" value="1"/>
</dbReference>
<proteinExistence type="predicted"/>
<comment type="caution">
    <text evidence="2">The sequence shown here is derived from an EMBL/GenBank/DDBJ whole genome shotgun (WGS) entry which is preliminary data.</text>
</comment>
<feature type="domain" description="Fatty acid desaturase" evidence="1">
    <location>
        <begin position="73"/>
        <end position="309"/>
    </location>
</feature>
<reference evidence="2 3" key="1">
    <citation type="journal article" date="2024" name="Chem. Sci.">
        <title>Discovery of megapolipeptins by genome mining of a Burkholderiales bacteria collection.</title>
        <authorList>
            <person name="Paulo B.S."/>
            <person name="Recchia M.J.J."/>
            <person name="Lee S."/>
            <person name="Fergusson C.H."/>
            <person name="Romanowski S.B."/>
            <person name="Hernandez A."/>
            <person name="Krull N."/>
            <person name="Liu D.Y."/>
            <person name="Cavanagh H."/>
            <person name="Bos A."/>
            <person name="Gray C.A."/>
            <person name="Murphy B.T."/>
            <person name="Linington R.G."/>
            <person name="Eustaquio A.S."/>
        </authorList>
    </citation>
    <scope>NUCLEOTIDE SEQUENCE [LARGE SCALE GENOMIC DNA]</scope>
    <source>
        <strain evidence="2 3">RL17-350-BIC-E</strain>
    </source>
</reference>
<dbReference type="PANTHER" id="PTHR19353:SF19">
    <property type="entry name" value="DELTA(5) FATTY ACID DESATURASE C-RELATED"/>
    <property type="match status" value="1"/>
</dbReference>
<keyword evidence="3" id="KW-1185">Reference proteome</keyword>
<dbReference type="InterPro" id="IPR005804">
    <property type="entry name" value="FA_desaturase_dom"/>
</dbReference>
<dbReference type="Proteomes" id="UP001629392">
    <property type="component" value="Unassembled WGS sequence"/>
</dbReference>
<dbReference type="EMBL" id="JAQQCL010000055">
    <property type="protein sequence ID" value="MFM0721792.1"/>
    <property type="molecule type" value="Genomic_DNA"/>
</dbReference>
<gene>
    <name evidence="2" type="ORF">PQQ73_36505</name>
</gene>
<accession>A0ABW9ERR8</accession>
<dbReference type="InterPro" id="IPR012171">
    <property type="entry name" value="Fatty_acid_desaturase"/>
</dbReference>
<dbReference type="Pfam" id="PF00487">
    <property type="entry name" value="FA_desaturase"/>
    <property type="match status" value="1"/>
</dbReference>